<feature type="region of interest" description="Disordered" evidence="12">
    <location>
        <begin position="40"/>
        <end position="74"/>
    </location>
</feature>
<evidence type="ECO:0000256" key="4">
    <source>
        <dbReference type="ARBA" id="ARBA00022617"/>
    </source>
</evidence>
<dbReference type="Proteomes" id="UP000827721">
    <property type="component" value="Unassembled WGS sequence"/>
</dbReference>
<evidence type="ECO:0000256" key="9">
    <source>
        <dbReference type="ARBA" id="ARBA00023004"/>
    </source>
</evidence>
<evidence type="ECO:0000256" key="8">
    <source>
        <dbReference type="ARBA" id="ARBA00023002"/>
    </source>
</evidence>
<name>A0ABQ8GZZ7_9ROSI</name>
<evidence type="ECO:0000313" key="14">
    <source>
        <dbReference type="Proteomes" id="UP000827721"/>
    </source>
</evidence>
<keyword evidence="6" id="KW-0479">Metal-binding</keyword>
<comment type="cofactor">
    <cofactor evidence="1">
        <name>heme</name>
        <dbReference type="ChEBI" id="CHEBI:30413"/>
    </cofactor>
</comment>
<evidence type="ECO:0000256" key="3">
    <source>
        <dbReference type="ARBA" id="ARBA00010617"/>
    </source>
</evidence>
<comment type="subcellular location">
    <subcellularLocation>
        <location evidence="2">Membrane</location>
    </subcellularLocation>
</comment>
<keyword evidence="5" id="KW-0812">Transmembrane</keyword>
<keyword evidence="14" id="KW-1185">Reference proteome</keyword>
<organism evidence="13 14">
    <name type="scientific">Xanthoceras sorbifolium</name>
    <dbReference type="NCBI Taxonomy" id="99658"/>
    <lineage>
        <taxon>Eukaryota</taxon>
        <taxon>Viridiplantae</taxon>
        <taxon>Streptophyta</taxon>
        <taxon>Embryophyta</taxon>
        <taxon>Tracheophyta</taxon>
        <taxon>Spermatophyta</taxon>
        <taxon>Magnoliopsida</taxon>
        <taxon>eudicotyledons</taxon>
        <taxon>Gunneridae</taxon>
        <taxon>Pentapetalae</taxon>
        <taxon>rosids</taxon>
        <taxon>malvids</taxon>
        <taxon>Sapindales</taxon>
        <taxon>Sapindaceae</taxon>
        <taxon>Xanthoceroideae</taxon>
        <taxon>Xanthoceras</taxon>
    </lineage>
</organism>
<protein>
    <submittedName>
        <fullName evidence="13">Uncharacterized protein</fullName>
    </submittedName>
</protein>
<keyword evidence="11" id="KW-0472">Membrane</keyword>
<evidence type="ECO:0000256" key="7">
    <source>
        <dbReference type="ARBA" id="ARBA00022989"/>
    </source>
</evidence>
<evidence type="ECO:0000256" key="11">
    <source>
        <dbReference type="ARBA" id="ARBA00023136"/>
    </source>
</evidence>
<keyword evidence="9" id="KW-0408">Iron</keyword>
<proteinExistence type="inferred from homology"/>
<evidence type="ECO:0000313" key="13">
    <source>
        <dbReference type="EMBL" id="KAH7527259.1"/>
    </source>
</evidence>
<keyword evidence="10" id="KW-0503">Monooxygenase</keyword>
<evidence type="ECO:0000256" key="1">
    <source>
        <dbReference type="ARBA" id="ARBA00001971"/>
    </source>
</evidence>
<comment type="similarity">
    <text evidence="3">Belongs to the cytochrome P450 family.</text>
</comment>
<evidence type="ECO:0000256" key="12">
    <source>
        <dbReference type="SAM" id="MobiDB-lite"/>
    </source>
</evidence>
<evidence type="ECO:0000256" key="6">
    <source>
        <dbReference type="ARBA" id="ARBA00022723"/>
    </source>
</evidence>
<keyword evidence="8" id="KW-0560">Oxidoreductase</keyword>
<feature type="compositionally biased region" description="Low complexity" evidence="12">
    <location>
        <begin position="40"/>
        <end position="51"/>
    </location>
</feature>
<dbReference type="PANTHER" id="PTHR47947">
    <property type="entry name" value="CYTOCHROME P450 82C3-RELATED"/>
    <property type="match status" value="1"/>
</dbReference>
<sequence>MASSTYIIDPFPKLVMPISTLIGPEHSAAAATSLPTASSTAVTDSASSNSTPLLPAVSGHSTSGTATTSISGHSTSVSGNFAVPATSIAIPDSASSNLATVSGSIFDVVPAGLHPISTAGVPLAAVRRSSRHENKRASEEVNEDEDFMDVMLSILQDDAQPFPGRDADTVNKATCLFQPERFLTTHENFDVNGKNYEYMRLVVGGECALQVFQLTLASLLHGFDVETQLNEPVDMSEGIGLSFVKASPT</sequence>
<feature type="compositionally biased region" description="Low complexity" evidence="12">
    <location>
        <begin position="58"/>
        <end position="74"/>
    </location>
</feature>
<accession>A0ABQ8GZZ7</accession>
<gene>
    <name evidence="13" type="ORF">JRO89_XSUnG0043800</name>
</gene>
<evidence type="ECO:0000256" key="10">
    <source>
        <dbReference type="ARBA" id="ARBA00023033"/>
    </source>
</evidence>
<reference evidence="13 14" key="1">
    <citation type="submission" date="2021-02" db="EMBL/GenBank/DDBJ databases">
        <title>Plant Genome Project.</title>
        <authorList>
            <person name="Zhang R.-G."/>
        </authorList>
    </citation>
    <scope>NUCLEOTIDE SEQUENCE [LARGE SCALE GENOMIC DNA]</scope>
    <source>
        <tissue evidence="13">Leaves</tissue>
    </source>
</reference>
<dbReference type="PANTHER" id="PTHR47947:SF26">
    <property type="entry name" value="CYTOCHROME P450"/>
    <property type="match status" value="1"/>
</dbReference>
<dbReference type="InterPro" id="IPR050651">
    <property type="entry name" value="Plant_Cytochrome_P450_Monoox"/>
</dbReference>
<evidence type="ECO:0000256" key="2">
    <source>
        <dbReference type="ARBA" id="ARBA00004370"/>
    </source>
</evidence>
<keyword evidence="4" id="KW-0349">Heme</keyword>
<keyword evidence="7" id="KW-1133">Transmembrane helix</keyword>
<dbReference type="InterPro" id="IPR036396">
    <property type="entry name" value="Cyt_P450_sf"/>
</dbReference>
<evidence type="ECO:0000256" key="5">
    <source>
        <dbReference type="ARBA" id="ARBA00022692"/>
    </source>
</evidence>
<comment type="caution">
    <text evidence="13">The sequence shown here is derived from an EMBL/GenBank/DDBJ whole genome shotgun (WGS) entry which is preliminary data.</text>
</comment>
<dbReference type="EMBL" id="JAFEMO010000076">
    <property type="protein sequence ID" value="KAH7527259.1"/>
    <property type="molecule type" value="Genomic_DNA"/>
</dbReference>
<dbReference type="SUPFAM" id="SSF48264">
    <property type="entry name" value="Cytochrome P450"/>
    <property type="match status" value="1"/>
</dbReference>